<evidence type="ECO:0000256" key="2">
    <source>
        <dbReference type="ARBA" id="ARBA00022737"/>
    </source>
</evidence>
<feature type="repeat" description="WD" evidence="3">
    <location>
        <begin position="698"/>
        <end position="727"/>
    </location>
</feature>
<dbReference type="STRING" id="461836.A0A0L0DK84"/>
<dbReference type="InterPro" id="IPR036322">
    <property type="entry name" value="WD40_repeat_dom_sf"/>
</dbReference>
<dbReference type="AlphaFoldDB" id="A0A0L0DK84"/>
<dbReference type="InterPro" id="IPR015943">
    <property type="entry name" value="WD40/YVTN_repeat-like_dom_sf"/>
</dbReference>
<feature type="compositionally biased region" description="Acidic residues" evidence="5">
    <location>
        <begin position="877"/>
        <end position="896"/>
    </location>
</feature>
<evidence type="ECO:0000256" key="5">
    <source>
        <dbReference type="SAM" id="MobiDB-lite"/>
    </source>
</evidence>
<keyword evidence="4" id="KW-0175">Coiled coil</keyword>
<dbReference type="Gene3D" id="2.130.10.10">
    <property type="entry name" value="YVTN repeat-like/Quinoprotein amine dehydrogenase"/>
    <property type="match status" value="1"/>
</dbReference>
<dbReference type="InterPro" id="IPR001680">
    <property type="entry name" value="WD40_rpt"/>
</dbReference>
<dbReference type="GO" id="GO:0036064">
    <property type="term" value="C:ciliary basal body"/>
    <property type="evidence" value="ECO:0007669"/>
    <property type="project" value="TreeGrafter"/>
</dbReference>
<feature type="compositionally biased region" description="Low complexity" evidence="5">
    <location>
        <begin position="57"/>
        <end position="78"/>
    </location>
</feature>
<accession>A0A0L0DK84</accession>
<dbReference type="GeneID" id="25566812"/>
<dbReference type="InterPro" id="IPR052803">
    <property type="entry name" value="Cilium-Associated_Jouberin"/>
</dbReference>
<feature type="region of interest" description="Disordered" evidence="5">
    <location>
        <begin position="1"/>
        <end position="172"/>
    </location>
</feature>
<dbReference type="PANTHER" id="PTHR44499:SF1">
    <property type="entry name" value="JOUBERIN"/>
    <property type="match status" value="1"/>
</dbReference>
<feature type="coiled-coil region" evidence="4">
    <location>
        <begin position="784"/>
        <end position="818"/>
    </location>
</feature>
<feature type="repeat" description="WD" evidence="3">
    <location>
        <begin position="486"/>
        <end position="525"/>
    </location>
</feature>
<dbReference type="PANTHER" id="PTHR44499">
    <property type="entry name" value="JOUBERIN"/>
    <property type="match status" value="1"/>
</dbReference>
<dbReference type="OrthoDB" id="2096344at2759"/>
<feature type="compositionally biased region" description="Basic residues" evidence="5">
    <location>
        <begin position="845"/>
        <end position="858"/>
    </location>
</feature>
<dbReference type="PROSITE" id="PS00678">
    <property type="entry name" value="WD_REPEATS_1"/>
    <property type="match status" value="1"/>
</dbReference>
<dbReference type="Pfam" id="PF00400">
    <property type="entry name" value="WD40"/>
    <property type="match status" value="3"/>
</dbReference>
<feature type="repeat" description="WD" evidence="3">
    <location>
        <begin position="583"/>
        <end position="614"/>
    </location>
</feature>
<keyword evidence="7" id="KW-1185">Reference proteome</keyword>
<reference evidence="6 7" key="1">
    <citation type="submission" date="2010-05" db="EMBL/GenBank/DDBJ databases">
        <title>The Genome Sequence of Thecamonas trahens ATCC 50062.</title>
        <authorList>
            <consortium name="The Broad Institute Genome Sequencing Platform"/>
            <person name="Russ C."/>
            <person name="Cuomo C."/>
            <person name="Shea T."/>
            <person name="Young S.K."/>
            <person name="Zeng Q."/>
            <person name="Koehrsen M."/>
            <person name="Haas B."/>
            <person name="Borodovsky M."/>
            <person name="Guigo R."/>
            <person name="Alvarado L."/>
            <person name="Berlin A."/>
            <person name="Bochicchio J."/>
            <person name="Borenstein D."/>
            <person name="Chapman S."/>
            <person name="Chen Z."/>
            <person name="Freedman E."/>
            <person name="Gellesch M."/>
            <person name="Goldberg J."/>
            <person name="Griggs A."/>
            <person name="Gujja S."/>
            <person name="Heilman E."/>
            <person name="Heiman D."/>
            <person name="Hepburn T."/>
            <person name="Howarth C."/>
            <person name="Jen D."/>
            <person name="Larson L."/>
            <person name="Mehta T."/>
            <person name="Park D."/>
            <person name="Pearson M."/>
            <person name="Roberts A."/>
            <person name="Saif S."/>
            <person name="Shenoy N."/>
            <person name="Sisk P."/>
            <person name="Stolte C."/>
            <person name="Sykes S."/>
            <person name="Thomson T."/>
            <person name="Walk T."/>
            <person name="White J."/>
            <person name="Yandava C."/>
            <person name="Burger G."/>
            <person name="Gray M.W."/>
            <person name="Holland P.W.H."/>
            <person name="King N."/>
            <person name="Lang F.B.F."/>
            <person name="Roger A.J."/>
            <person name="Ruiz-Trillo I."/>
            <person name="Lander E."/>
            <person name="Nusbaum C."/>
        </authorList>
    </citation>
    <scope>NUCLEOTIDE SEQUENCE [LARGE SCALE GENOMIC DNA]</scope>
    <source>
        <strain evidence="6 7">ATCC 50062</strain>
    </source>
</reference>
<feature type="compositionally biased region" description="Low complexity" evidence="5">
    <location>
        <begin position="106"/>
        <end position="118"/>
    </location>
</feature>
<evidence type="ECO:0000313" key="7">
    <source>
        <dbReference type="Proteomes" id="UP000054408"/>
    </source>
</evidence>
<dbReference type="PROSITE" id="PS50294">
    <property type="entry name" value="WD_REPEATS_REGION"/>
    <property type="match status" value="2"/>
</dbReference>
<dbReference type="InterPro" id="IPR019775">
    <property type="entry name" value="WD40_repeat_CS"/>
</dbReference>
<dbReference type="SMART" id="SM00320">
    <property type="entry name" value="WD40"/>
    <property type="match status" value="6"/>
</dbReference>
<keyword evidence="2" id="KW-0677">Repeat</keyword>
<proteinExistence type="predicted"/>
<dbReference type="EMBL" id="GL349473">
    <property type="protein sequence ID" value="KNC52471.1"/>
    <property type="molecule type" value="Genomic_DNA"/>
</dbReference>
<keyword evidence="1 3" id="KW-0853">WD repeat</keyword>
<name>A0A0L0DK84_THETB</name>
<gene>
    <name evidence="6" type="ORF">AMSG_08028</name>
</gene>
<evidence type="ECO:0000256" key="1">
    <source>
        <dbReference type="ARBA" id="ARBA00022574"/>
    </source>
</evidence>
<dbReference type="eggNOG" id="KOG0266">
    <property type="taxonomic scope" value="Eukaryota"/>
</dbReference>
<organism evidence="6 7">
    <name type="scientific">Thecamonas trahens ATCC 50062</name>
    <dbReference type="NCBI Taxonomy" id="461836"/>
    <lineage>
        <taxon>Eukaryota</taxon>
        <taxon>Apusozoa</taxon>
        <taxon>Apusomonadida</taxon>
        <taxon>Apusomonadidae</taxon>
        <taxon>Thecamonas</taxon>
    </lineage>
</organism>
<dbReference type="RefSeq" id="XP_013755271.1">
    <property type="nucleotide sequence ID" value="XM_013899817.1"/>
</dbReference>
<dbReference type="GO" id="GO:0044458">
    <property type="term" value="P:motile cilium assembly"/>
    <property type="evidence" value="ECO:0007669"/>
    <property type="project" value="TreeGrafter"/>
</dbReference>
<dbReference type="Proteomes" id="UP000054408">
    <property type="component" value="Unassembled WGS sequence"/>
</dbReference>
<dbReference type="SUPFAM" id="SSF50978">
    <property type="entry name" value="WD40 repeat-like"/>
    <property type="match status" value="1"/>
</dbReference>
<feature type="region of interest" description="Disordered" evidence="5">
    <location>
        <begin position="842"/>
        <end position="909"/>
    </location>
</feature>
<dbReference type="PROSITE" id="PS50082">
    <property type="entry name" value="WD_REPEATS_2"/>
    <property type="match status" value="3"/>
</dbReference>
<evidence type="ECO:0000313" key="6">
    <source>
        <dbReference type="EMBL" id="KNC52471.1"/>
    </source>
</evidence>
<evidence type="ECO:0000256" key="4">
    <source>
        <dbReference type="SAM" id="Coils"/>
    </source>
</evidence>
<evidence type="ECO:0000256" key="3">
    <source>
        <dbReference type="PROSITE-ProRule" id="PRU00221"/>
    </source>
</evidence>
<protein>
    <submittedName>
        <fullName evidence="6">Jouberin</fullName>
    </submittedName>
</protein>
<sequence length="1008" mass="106589">MGSPLPTAGAAATVLASLEHPGKLAHPTPAPGLHPDPVEGGRAAAGGDGPRVRVDENSAPADANASASDGSQAGAKAQELNPGSKKGGGATPGKAQQAAMRNGVSTGAADAGAGTADAPPSDHGPPSLLSQAERASLGSLPGTPPPVSESVHAGDGGGLDNLSESGMSEGKGGEAVRVCETFTVRVDRADVLVPDVRMTHPLVQVHVIGEESGSRLPRGTDSAPVNAPPVSSSLDAIEPLLTKPCNFRARGVFEPVWEESLEFGVPWANVVKPGVLLLFELLDYGGLNEAVQASKSNKEADGWFRIAWGFLKVAPTPDRSYSRRPLRLQLYKYPKSFLLSGVVQAATGAAWGRKQYPSTLYVSLVPALTPMISRSAALSGLGSMSGLDRAAGEDLLLGVHGSDEGGSRTLTGELDELASVTRHWPRLPGQKCKVPNKFTGALDCGDDGAFVVKWAPSGEYLAAAMGNDGHFPLRIYSYERKHVVDLVGHAKLVYELAWSPASEPGTGASLLLSASADGTAKLWRVGGSGSSAPGLLVNYQHTAFVYTAQFHPTAVAPPVVATGAFDWIVRLFNQTNGELLREIAGHTSTVNSIVFSRDGSHMFSGDGAGLVRVWTTRVTKSGAPALADVARLKTLDMKELADMPAGCAVNVLRMHPTQNRLLIHGRANTIVEIDLRWYKVLYKQEGFLNEEFEIKSDFSPCGNFVVSGSEDGSVYVWDVLQGGRIRQVFARLPFDAPVYSLDWHPFAHVLAFASYGGAQPLLLFGYDAAALPGAAELGASAAEAAEAARQNEVITSELDAQKSEIQRLIRTREELKAEQVGRILQGIMDEIALARQRNDMPKLDARRRRRLKSARKKQAIADARAHRKGRKLRFEDEAVSGEDSSDAYDESGEYETESSTKSATGRESGLDAKLAAELAAARTAEERVLARKFYNKTKDAVADRKLDAINSRLRAMAARDNDDVLHAANVSVSELSAAATKGDAARSAGLADVVARATSEGSGAPAQI</sequence>